<reference evidence="2" key="1">
    <citation type="submission" date="2019-03" db="EMBL/GenBank/DDBJ databases">
        <title>Serratia marcescens strain N2 draft genome.</title>
        <authorList>
            <person name="Yassin A."/>
            <person name="El-Kenawy N."/>
            <person name="Youssef N.H."/>
        </authorList>
    </citation>
    <scope>NUCLEOTIDE SEQUENCE [LARGE SCALE GENOMIC DNA]</scope>
    <source>
        <strain evidence="2">N2</strain>
    </source>
</reference>
<evidence type="ECO:0000313" key="2">
    <source>
        <dbReference type="EMBL" id="TFV51961.1"/>
    </source>
</evidence>
<gene>
    <name evidence="2" type="ORF">E0L31_01765</name>
</gene>
<dbReference type="InterPro" id="IPR007684">
    <property type="entry name" value="Znf_Ogr/Delta"/>
</dbReference>
<dbReference type="AlphaFoldDB" id="A0A9X8YS00"/>
<dbReference type="Pfam" id="PF04606">
    <property type="entry name" value="Ogr_Delta"/>
    <property type="match status" value="1"/>
</dbReference>
<feature type="domain" description="Zinc finger Ogr/Delta-type" evidence="1">
    <location>
        <begin position="3"/>
        <end position="49"/>
    </location>
</feature>
<protein>
    <submittedName>
        <fullName evidence="2">Late control protein B</fullName>
    </submittedName>
</protein>
<sequence length="78" mass="8764">MFRCPFCLCASITRSSQYVTNQTKESYYQCKNLECSATFKAFETIANIIKSPRADNQAGSYQPNIERLVDNGIGVIKS</sequence>
<organism evidence="2">
    <name type="scientific">Serratia marcescens</name>
    <dbReference type="NCBI Taxonomy" id="615"/>
    <lineage>
        <taxon>Bacteria</taxon>
        <taxon>Pseudomonadati</taxon>
        <taxon>Pseudomonadota</taxon>
        <taxon>Gammaproteobacteria</taxon>
        <taxon>Enterobacterales</taxon>
        <taxon>Yersiniaceae</taxon>
        <taxon>Serratia</taxon>
    </lineage>
</organism>
<evidence type="ECO:0000259" key="1">
    <source>
        <dbReference type="Pfam" id="PF04606"/>
    </source>
</evidence>
<proteinExistence type="predicted"/>
<comment type="caution">
    <text evidence="2">The sequence shown here is derived from an EMBL/GenBank/DDBJ whole genome shotgun (WGS) entry which is preliminary data.</text>
</comment>
<dbReference type="RefSeq" id="WP_147838818.1">
    <property type="nucleotide sequence ID" value="NZ_SPSG02000015.1"/>
</dbReference>
<name>A0A9X8YS00_SERMA</name>
<accession>A0A9X8YS00</accession>
<dbReference type="EMBL" id="SPSG01000184">
    <property type="protein sequence ID" value="TFV51961.1"/>
    <property type="molecule type" value="Genomic_DNA"/>
</dbReference>